<dbReference type="GO" id="GO:0004908">
    <property type="term" value="F:interleukin-1 receptor activity"/>
    <property type="evidence" value="ECO:0007669"/>
    <property type="project" value="InterPro"/>
</dbReference>
<keyword evidence="5" id="KW-0325">Glycoprotein</keyword>
<dbReference type="PROSITE" id="PS50835">
    <property type="entry name" value="IG_LIKE"/>
    <property type="match status" value="2"/>
</dbReference>
<name>A0AAN8DE48_CHAGU</name>
<feature type="transmembrane region" description="Helical" evidence="8">
    <location>
        <begin position="360"/>
        <end position="383"/>
    </location>
</feature>
<keyword evidence="6" id="KW-0393">Immunoglobulin domain</keyword>
<dbReference type="InterPro" id="IPR013783">
    <property type="entry name" value="Ig-like_fold"/>
</dbReference>
<evidence type="ECO:0000259" key="11">
    <source>
        <dbReference type="PROSITE" id="PS50835"/>
    </source>
</evidence>
<evidence type="ECO:0000256" key="5">
    <source>
        <dbReference type="ARBA" id="ARBA00023180"/>
    </source>
</evidence>
<dbReference type="EMBL" id="JAURVH010001523">
    <property type="protein sequence ID" value="KAK5920477.1"/>
    <property type="molecule type" value="Genomic_DNA"/>
</dbReference>
<dbReference type="InterPro" id="IPR015621">
    <property type="entry name" value="IL-1_rcpt_fam"/>
</dbReference>
<feature type="domain" description="TIR" evidence="10">
    <location>
        <begin position="407"/>
        <end position="630"/>
    </location>
</feature>
<accession>A0AAN8DE48</accession>
<proteinExistence type="inferred from homology"/>
<dbReference type="InterPro" id="IPR000157">
    <property type="entry name" value="TIR_dom"/>
</dbReference>
<comment type="similarity">
    <text evidence="1">Belongs to the interleukin-1 receptor family.</text>
</comment>
<dbReference type="Gene3D" id="2.60.40.10">
    <property type="entry name" value="Immunoglobulins"/>
    <property type="match status" value="3"/>
</dbReference>
<dbReference type="AlphaFoldDB" id="A0AAN8DE48"/>
<dbReference type="SUPFAM" id="SSF48726">
    <property type="entry name" value="Immunoglobulin"/>
    <property type="match status" value="2"/>
</dbReference>
<dbReference type="InterPro" id="IPR036179">
    <property type="entry name" value="Ig-like_dom_sf"/>
</dbReference>
<reference evidence="12 13" key="1">
    <citation type="journal article" date="2023" name="Mol. Biol. Evol.">
        <title>Genomics of Secondarily Temperate Adaptation in the Only Non-Antarctic Icefish.</title>
        <authorList>
            <person name="Rivera-Colon A.G."/>
            <person name="Rayamajhi N."/>
            <person name="Minhas B.F."/>
            <person name="Madrigal G."/>
            <person name="Bilyk K.T."/>
            <person name="Yoon V."/>
            <person name="Hune M."/>
            <person name="Gregory S."/>
            <person name="Cheng C.H.C."/>
            <person name="Catchen J.M."/>
        </authorList>
    </citation>
    <scope>NUCLEOTIDE SEQUENCE [LARGE SCALE GENOMIC DNA]</scope>
    <source>
        <tissue evidence="12">White muscle</tissue>
    </source>
</reference>
<evidence type="ECO:0000313" key="12">
    <source>
        <dbReference type="EMBL" id="KAK5920477.1"/>
    </source>
</evidence>
<evidence type="ECO:0000256" key="7">
    <source>
        <dbReference type="SAM" id="MobiDB-lite"/>
    </source>
</evidence>
<feature type="signal peptide" evidence="9">
    <location>
        <begin position="1"/>
        <end position="23"/>
    </location>
</feature>
<dbReference type="InterPro" id="IPR035897">
    <property type="entry name" value="Toll_tir_struct_dom_sf"/>
</dbReference>
<feature type="domain" description="Ig-like" evidence="11">
    <location>
        <begin position="136"/>
        <end position="232"/>
    </location>
</feature>
<dbReference type="PANTHER" id="PTHR11890">
    <property type="entry name" value="INTERLEUKIN-1 RECEPTOR FAMILY MEMBER"/>
    <property type="match status" value="1"/>
</dbReference>
<dbReference type="Proteomes" id="UP001331515">
    <property type="component" value="Unassembled WGS sequence"/>
</dbReference>
<protein>
    <recommendedName>
        <fullName evidence="14">Interleukin-1 receptor type 1-like</fullName>
    </recommendedName>
</protein>
<dbReference type="PROSITE" id="PS50104">
    <property type="entry name" value="TIR"/>
    <property type="match status" value="1"/>
</dbReference>
<dbReference type="SUPFAM" id="SSF52200">
    <property type="entry name" value="Toll/Interleukin receptor TIR domain"/>
    <property type="match status" value="1"/>
</dbReference>
<feature type="domain" description="Ig-like" evidence="11">
    <location>
        <begin position="243"/>
        <end position="338"/>
    </location>
</feature>
<feature type="region of interest" description="Disordered" evidence="7">
    <location>
        <begin position="494"/>
        <end position="532"/>
    </location>
</feature>
<keyword evidence="13" id="KW-1185">Reference proteome</keyword>
<evidence type="ECO:0000256" key="6">
    <source>
        <dbReference type="ARBA" id="ARBA00023319"/>
    </source>
</evidence>
<dbReference type="Pfam" id="PF01582">
    <property type="entry name" value="TIR"/>
    <property type="match status" value="2"/>
</dbReference>
<evidence type="ECO:0000256" key="9">
    <source>
        <dbReference type="SAM" id="SignalP"/>
    </source>
</evidence>
<evidence type="ECO:0000256" key="3">
    <source>
        <dbReference type="ARBA" id="ARBA00022737"/>
    </source>
</evidence>
<sequence length="648" mass="73497">MGRWSTLGGSLLFFFGLSGICTGFEQENCTNYRVQFDRVYSVPGEVAMLNTTLASYDVFNISAVPYNITWYDSKTRQEISNETGRTAVRGETLWFLNTTLDDDGEYVSVLRTPSGCYRQNTRLIVELPVPGECGRPRKAGQTITKGVTDYLGCPLKEYIRKLNSYKTTYSLMWYNHRYNGCVPIERGSDGYSYEDNARLKIDKVETKNQQSYTCTLTFTLDGTVGSVSESIEAWVNAKYSLTPQVRQPAGEIIKAAIGSTFSQLCQVFVPCVGKPSVDVFWSDQKDFIMETNPSQRVYTSEKLTRSQTVPVEGVWMERVLTISELQEKDYNINYTCYAFSDRGKPQSYFTLLPTDPDMRLPIGMILGNVAVLFIVSVIIYYLFKVDIVLCFRRMFLVFYTNTDSDGKLYDAYVAYSQPNTEGFSNEVEAFVFHTLPEVLEKACGYKLFLAGRDCVPGMAIVDSVEENIQASRRLLLLYTASTFMRKRLPSGISSNNNNITKSSDGTENSESKKESDRSSNTSFDGGEENYPDSRQQLERLAAMHRSLLEGSLKVILVELEEITPAQLALFPESVRHLRKKQGAVCWWKNQSGAGRWRTCMRTKEDEEKGGQLSQTLSPSSRFWKEMRYHMPVKGKRAMRPKEATLLNV</sequence>
<evidence type="ECO:0008006" key="14">
    <source>
        <dbReference type="Google" id="ProtNLM"/>
    </source>
</evidence>
<dbReference type="Gene3D" id="3.40.50.10140">
    <property type="entry name" value="Toll/interleukin-1 receptor homology (TIR) domain"/>
    <property type="match status" value="1"/>
</dbReference>
<keyword evidence="4" id="KW-1015">Disulfide bond</keyword>
<dbReference type="InterPro" id="IPR004074">
    <property type="entry name" value="IL-1_rcpt_I/II-typ"/>
</dbReference>
<evidence type="ECO:0000256" key="8">
    <source>
        <dbReference type="SAM" id="Phobius"/>
    </source>
</evidence>
<evidence type="ECO:0000256" key="4">
    <source>
        <dbReference type="ARBA" id="ARBA00023157"/>
    </source>
</evidence>
<evidence type="ECO:0000256" key="1">
    <source>
        <dbReference type="ARBA" id="ARBA00009752"/>
    </source>
</evidence>
<comment type="caution">
    <text evidence="12">The sequence shown here is derived from an EMBL/GenBank/DDBJ whole genome shotgun (WGS) entry which is preliminary data.</text>
</comment>
<organism evidence="12 13">
    <name type="scientific">Champsocephalus gunnari</name>
    <name type="common">Mackerel icefish</name>
    <dbReference type="NCBI Taxonomy" id="52237"/>
    <lineage>
        <taxon>Eukaryota</taxon>
        <taxon>Metazoa</taxon>
        <taxon>Chordata</taxon>
        <taxon>Craniata</taxon>
        <taxon>Vertebrata</taxon>
        <taxon>Euteleostomi</taxon>
        <taxon>Actinopterygii</taxon>
        <taxon>Neopterygii</taxon>
        <taxon>Teleostei</taxon>
        <taxon>Neoteleostei</taxon>
        <taxon>Acanthomorphata</taxon>
        <taxon>Eupercaria</taxon>
        <taxon>Perciformes</taxon>
        <taxon>Notothenioidei</taxon>
        <taxon>Channichthyidae</taxon>
        <taxon>Champsocephalus</taxon>
    </lineage>
</organism>
<dbReference type="PRINTS" id="PR01536">
    <property type="entry name" value="INTRLKN1R12F"/>
</dbReference>
<keyword evidence="3" id="KW-0677">Repeat</keyword>
<feature type="compositionally biased region" description="Low complexity" evidence="7">
    <location>
        <begin position="494"/>
        <end position="503"/>
    </location>
</feature>
<dbReference type="InterPro" id="IPR007110">
    <property type="entry name" value="Ig-like_dom"/>
</dbReference>
<evidence type="ECO:0000313" key="13">
    <source>
        <dbReference type="Proteomes" id="UP001331515"/>
    </source>
</evidence>
<keyword evidence="8" id="KW-0472">Membrane</keyword>
<dbReference type="SMART" id="SM00255">
    <property type="entry name" value="TIR"/>
    <property type="match status" value="1"/>
</dbReference>
<gene>
    <name evidence="12" type="ORF">CgunFtcFv8_024284</name>
</gene>
<evidence type="ECO:0000256" key="2">
    <source>
        <dbReference type="ARBA" id="ARBA00022729"/>
    </source>
</evidence>
<dbReference type="PRINTS" id="PR01537">
    <property type="entry name" value="INTRLKN1R1F"/>
</dbReference>
<keyword evidence="2 9" id="KW-0732">Signal</keyword>
<feature type="chain" id="PRO_5042888208" description="Interleukin-1 receptor type 1-like" evidence="9">
    <location>
        <begin position="24"/>
        <end position="648"/>
    </location>
</feature>
<dbReference type="PANTHER" id="PTHR11890:SF3">
    <property type="entry name" value="INTERLEUKIN-1 RECEPTOR TYPE 2"/>
    <property type="match status" value="1"/>
</dbReference>
<keyword evidence="8" id="KW-0812">Transmembrane</keyword>
<keyword evidence="8" id="KW-1133">Transmembrane helix</keyword>
<evidence type="ECO:0000259" key="10">
    <source>
        <dbReference type="PROSITE" id="PS50104"/>
    </source>
</evidence>